<dbReference type="PANTHER" id="PTHR42888">
    <property type="entry name" value="50S RIBOSOMAL PROTEIN L36, CHLOROPLASTIC"/>
    <property type="match status" value="1"/>
</dbReference>
<gene>
    <name evidence="5" type="primary">rpl36</name>
</gene>
<evidence type="ECO:0000256" key="1">
    <source>
        <dbReference type="ARBA" id="ARBA00007645"/>
    </source>
</evidence>
<dbReference type="RefSeq" id="YP_009144358.1">
    <property type="nucleotide sequence ID" value="NC_027250.1"/>
</dbReference>
<organism evidence="5">
    <name type="scientific">Carex siderosticta</name>
    <dbReference type="NCBI Taxonomy" id="418180"/>
    <lineage>
        <taxon>Eukaryota</taxon>
        <taxon>Viridiplantae</taxon>
        <taxon>Streptophyta</taxon>
        <taxon>Embryophyta</taxon>
        <taxon>Tracheophyta</taxon>
        <taxon>Spermatophyta</taxon>
        <taxon>Magnoliopsida</taxon>
        <taxon>Liliopsida</taxon>
        <taxon>Poales</taxon>
        <taxon>Cyperaceae</taxon>
        <taxon>Cyperoideae</taxon>
        <taxon>Cariceae</taxon>
        <taxon>Carex</taxon>
        <taxon>Carex subgen. Siderosticta</taxon>
    </lineage>
</organism>
<dbReference type="GeneID" id="24572632"/>
<evidence type="ECO:0000256" key="4">
    <source>
        <dbReference type="RuleBase" id="RU000570"/>
    </source>
</evidence>
<keyword evidence="3 4" id="KW-0687">Ribonucleoprotein</keyword>
<dbReference type="InterPro" id="IPR035977">
    <property type="entry name" value="Ribosomal_bL36_sp"/>
</dbReference>
<dbReference type="EMBL" id="KP751906">
    <property type="protein sequence ID" value="AKJ25335.1"/>
    <property type="molecule type" value="Genomic_DNA"/>
</dbReference>
<keyword evidence="2 4" id="KW-0689">Ribosomal protein</keyword>
<reference evidence="5" key="1">
    <citation type="submission" date="2015-02" db="EMBL/GenBank/DDBJ databases">
        <title>Large Chloroplast Genome of Carex siderosticta (Cyperaceae), with Expanded Inverted Repeats.</title>
        <authorList>
            <person name="Jung J."/>
            <person name="Park J."/>
            <person name="Kim S."/>
        </authorList>
    </citation>
    <scope>NUCLEOTIDE SEQUENCE</scope>
</reference>
<dbReference type="SUPFAM" id="SSF57840">
    <property type="entry name" value="Ribosomal protein L36"/>
    <property type="match status" value="1"/>
</dbReference>
<dbReference type="InterPro" id="IPR000473">
    <property type="entry name" value="Ribosomal_bL36"/>
</dbReference>
<evidence type="ECO:0000256" key="2">
    <source>
        <dbReference type="ARBA" id="ARBA00022980"/>
    </source>
</evidence>
<name>A0A0G3B832_9POAL</name>
<sequence>MKIGASVRKICKRCRLVRRRKQLTVICPNLKHKKRQG</sequence>
<dbReference type="PANTHER" id="PTHR42888:SF1">
    <property type="entry name" value="LARGE RIBOSOMAL SUBUNIT PROTEIN BL36C"/>
    <property type="match status" value="1"/>
</dbReference>
<dbReference type="NCBIfam" id="TIGR01022">
    <property type="entry name" value="rpmJ_bact"/>
    <property type="match status" value="1"/>
</dbReference>
<dbReference type="Pfam" id="PF00444">
    <property type="entry name" value="Ribosomal_L36"/>
    <property type="match status" value="1"/>
</dbReference>
<dbReference type="HAMAP" id="MF_00251">
    <property type="entry name" value="Ribosomal_bL36"/>
    <property type="match status" value="1"/>
</dbReference>
<dbReference type="GO" id="GO:0003735">
    <property type="term" value="F:structural constituent of ribosome"/>
    <property type="evidence" value="ECO:0007669"/>
    <property type="project" value="InterPro"/>
</dbReference>
<protein>
    <recommendedName>
        <fullName evidence="4">Ribosomal protein</fullName>
    </recommendedName>
</protein>
<dbReference type="GO" id="GO:0005840">
    <property type="term" value="C:ribosome"/>
    <property type="evidence" value="ECO:0007669"/>
    <property type="project" value="UniProtKB-KW"/>
</dbReference>
<keyword evidence="5" id="KW-0934">Plastid</keyword>
<geneLocation type="plastid" evidence="5"/>
<accession>A0A0G3B832</accession>
<proteinExistence type="inferred from homology"/>
<dbReference type="AlphaFoldDB" id="A0A0G3B832"/>
<evidence type="ECO:0000313" key="5">
    <source>
        <dbReference type="EMBL" id="AKJ25335.1"/>
    </source>
</evidence>
<evidence type="ECO:0000256" key="3">
    <source>
        <dbReference type="ARBA" id="ARBA00023274"/>
    </source>
</evidence>
<dbReference type="GO" id="GO:1990904">
    <property type="term" value="C:ribonucleoprotein complex"/>
    <property type="evidence" value="ECO:0007669"/>
    <property type="project" value="UniProtKB-KW"/>
</dbReference>
<comment type="similarity">
    <text evidence="1 4">Belongs to the bacterial ribosomal protein bL36 family.</text>
</comment>
<dbReference type="GO" id="GO:0006412">
    <property type="term" value="P:translation"/>
    <property type="evidence" value="ECO:0007669"/>
    <property type="project" value="InterPro"/>
</dbReference>
<dbReference type="GO" id="GO:0005737">
    <property type="term" value="C:cytoplasm"/>
    <property type="evidence" value="ECO:0007669"/>
    <property type="project" value="UniProtKB-ARBA"/>
</dbReference>